<organism evidence="3 4">
    <name type="scientific">Mucilaginibacter oryzae</name>
    <dbReference type="NCBI Taxonomy" id="468058"/>
    <lineage>
        <taxon>Bacteria</taxon>
        <taxon>Pseudomonadati</taxon>
        <taxon>Bacteroidota</taxon>
        <taxon>Sphingobacteriia</taxon>
        <taxon>Sphingobacteriales</taxon>
        <taxon>Sphingobacteriaceae</taxon>
        <taxon>Mucilaginibacter</taxon>
    </lineage>
</organism>
<evidence type="ECO:0000313" key="3">
    <source>
        <dbReference type="EMBL" id="PWK78074.1"/>
    </source>
</evidence>
<sequence>MSKTLEIVHPFAAGIDIGSRSFYVDAGEDRIRVFPTFTADCQAVRDYLLSQRITTVAMESTGVYWVTLYAVLEECGIEVYVVNGRDVKNVPGRKSDVKDCQWLRRLHSYGLLRKSFIPETDIRKVRSYLRLRQDHIRAAATQVHLMQKALTQMNLRLAEVINDISGASGMRIITAILTGERDANTLVEYCHESILKRKKDLVIKSLEGHYSEDQLFALRQAYGTWNYYNALIKECDVEIERQLLHMSKDKDDVEMNAKRKPIRYHKPEIDNLHKPLLKLTGGKDPIGIAGITDYSFLQIVSEVGTDMSAWPSEKHFSGWLKLAPMSASSGKMNKRVRMKRQNNAGLIFRNLAQGLLNSKHLALGAFGRRIRARRGSAIAIKAIARKIACYYYRVMTKGNEFVEKGIEAYENHLKEQKRKQLEKMALQFNMQLVPA</sequence>
<dbReference type="Proteomes" id="UP000245678">
    <property type="component" value="Unassembled WGS sequence"/>
</dbReference>
<dbReference type="InterPro" id="IPR002525">
    <property type="entry name" value="Transp_IS110-like_N"/>
</dbReference>
<feature type="domain" description="Transposase IS116/IS110/IS902 C-terminal" evidence="2">
    <location>
        <begin position="288"/>
        <end position="344"/>
    </location>
</feature>
<dbReference type="NCBIfam" id="NF033542">
    <property type="entry name" value="transpos_IS110"/>
    <property type="match status" value="1"/>
</dbReference>
<dbReference type="AlphaFoldDB" id="A0A316HAF2"/>
<dbReference type="Pfam" id="PF01548">
    <property type="entry name" value="DEDD_Tnp_IS110"/>
    <property type="match status" value="1"/>
</dbReference>
<evidence type="ECO:0000313" key="4">
    <source>
        <dbReference type="Proteomes" id="UP000245678"/>
    </source>
</evidence>
<dbReference type="PANTHER" id="PTHR33055">
    <property type="entry name" value="TRANSPOSASE FOR INSERTION SEQUENCE ELEMENT IS1111A"/>
    <property type="match status" value="1"/>
</dbReference>
<protein>
    <submittedName>
        <fullName evidence="3">Transposase IS116/IS110/IS902 family protein</fullName>
    </submittedName>
</protein>
<feature type="domain" description="Transposase IS110-like N-terminal" evidence="1">
    <location>
        <begin position="13"/>
        <end position="153"/>
    </location>
</feature>
<dbReference type="GO" id="GO:0006313">
    <property type="term" value="P:DNA transposition"/>
    <property type="evidence" value="ECO:0007669"/>
    <property type="project" value="InterPro"/>
</dbReference>
<dbReference type="GO" id="GO:0004803">
    <property type="term" value="F:transposase activity"/>
    <property type="evidence" value="ECO:0007669"/>
    <property type="project" value="InterPro"/>
</dbReference>
<dbReference type="InterPro" id="IPR003346">
    <property type="entry name" value="Transposase_20"/>
</dbReference>
<proteinExistence type="predicted"/>
<keyword evidence="4" id="KW-1185">Reference proteome</keyword>
<gene>
    <name evidence="3" type="ORF">LX99_01914</name>
</gene>
<accession>A0A316HAF2</accession>
<evidence type="ECO:0000259" key="1">
    <source>
        <dbReference type="Pfam" id="PF01548"/>
    </source>
</evidence>
<comment type="caution">
    <text evidence="3">The sequence shown here is derived from an EMBL/GenBank/DDBJ whole genome shotgun (WGS) entry which is preliminary data.</text>
</comment>
<name>A0A316HAF2_9SPHI</name>
<dbReference type="PANTHER" id="PTHR33055:SF13">
    <property type="entry name" value="TRANSPOSASE"/>
    <property type="match status" value="1"/>
</dbReference>
<dbReference type="EMBL" id="QGHA01000003">
    <property type="protein sequence ID" value="PWK78074.1"/>
    <property type="molecule type" value="Genomic_DNA"/>
</dbReference>
<dbReference type="Pfam" id="PF02371">
    <property type="entry name" value="Transposase_20"/>
    <property type="match status" value="1"/>
</dbReference>
<reference evidence="3 4" key="1">
    <citation type="submission" date="2018-05" db="EMBL/GenBank/DDBJ databases">
        <title>Genomic Encyclopedia of Archaeal and Bacterial Type Strains, Phase II (KMG-II): from individual species to whole genera.</title>
        <authorList>
            <person name="Goeker M."/>
        </authorList>
    </citation>
    <scope>NUCLEOTIDE SEQUENCE [LARGE SCALE GENOMIC DNA]</scope>
    <source>
        <strain evidence="3 4">DSM 19975</strain>
    </source>
</reference>
<dbReference type="RefSeq" id="WP_109607670.1">
    <property type="nucleotide sequence ID" value="NZ_QGHA01000003.1"/>
</dbReference>
<evidence type="ECO:0000259" key="2">
    <source>
        <dbReference type="Pfam" id="PF02371"/>
    </source>
</evidence>
<dbReference type="InterPro" id="IPR047650">
    <property type="entry name" value="Transpos_IS110"/>
</dbReference>
<dbReference type="GO" id="GO:0003677">
    <property type="term" value="F:DNA binding"/>
    <property type="evidence" value="ECO:0007669"/>
    <property type="project" value="InterPro"/>
</dbReference>